<reference evidence="2" key="1">
    <citation type="journal article" date="2021" name="PeerJ">
        <title>Extensive microbial diversity within the chicken gut microbiome revealed by metagenomics and culture.</title>
        <authorList>
            <person name="Gilroy R."/>
            <person name="Ravi A."/>
            <person name="Getino M."/>
            <person name="Pursley I."/>
            <person name="Horton D.L."/>
            <person name="Alikhan N.F."/>
            <person name="Baker D."/>
            <person name="Gharbi K."/>
            <person name="Hall N."/>
            <person name="Watson M."/>
            <person name="Adriaenssens E.M."/>
            <person name="Foster-Nyarko E."/>
            <person name="Jarju S."/>
            <person name="Secka A."/>
            <person name="Antonio M."/>
            <person name="Oren A."/>
            <person name="Chaudhuri R.R."/>
            <person name="La Ragione R."/>
            <person name="Hildebrand F."/>
            <person name="Pallen M.J."/>
        </authorList>
    </citation>
    <scope>NUCLEOTIDE SEQUENCE</scope>
    <source>
        <strain evidence="2">ChiHejej3B27-3195</strain>
    </source>
</reference>
<organism evidence="2 3">
    <name type="scientific">Candidatus Nesterenkonia stercoripullorum</name>
    <dbReference type="NCBI Taxonomy" id="2838701"/>
    <lineage>
        <taxon>Bacteria</taxon>
        <taxon>Bacillati</taxon>
        <taxon>Actinomycetota</taxon>
        <taxon>Actinomycetes</taxon>
        <taxon>Micrococcales</taxon>
        <taxon>Micrococcaceae</taxon>
        <taxon>Nesterenkonia</taxon>
    </lineage>
</organism>
<protein>
    <recommendedName>
        <fullName evidence="4">DUF3558 domain-containing protein</fullName>
    </recommendedName>
</protein>
<dbReference type="AlphaFoldDB" id="A0A9D2A8W8"/>
<dbReference type="PROSITE" id="PS51257">
    <property type="entry name" value="PROKAR_LIPOPROTEIN"/>
    <property type="match status" value="1"/>
</dbReference>
<reference evidence="2" key="2">
    <citation type="submission" date="2021-04" db="EMBL/GenBank/DDBJ databases">
        <authorList>
            <person name="Gilroy R."/>
        </authorList>
    </citation>
    <scope>NUCLEOTIDE SEQUENCE</scope>
    <source>
        <strain evidence="2">ChiHejej3B27-3195</strain>
    </source>
</reference>
<feature type="chain" id="PRO_5038715368" description="DUF3558 domain-containing protein" evidence="1">
    <location>
        <begin position="29"/>
        <end position="185"/>
    </location>
</feature>
<evidence type="ECO:0008006" key="4">
    <source>
        <dbReference type="Google" id="ProtNLM"/>
    </source>
</evidence>
<comment type="caution">
    <text evidence="2">The sequence shown here is derived from an EMBL/GenBank/DDBJ whole genome shotgun (WGS) entry which is preliminary data.</text>
</comment>
<evidence type="ECO:0000313" key="3">
    <source>
        <dbReference type="Proteomes" id="UP000824151"/>
    </source>
</evidence>
<feature type="signal peptide" evidence="1">
    <location>
        <begin position="1"/>
        <end position="28"/>
    </location>
</feature>
<evidence type="ECO:0000313" key="2">
    <source>
        <dbReference type="EMBL" id="HIX00400.1"/>
    </source>
</evidence>
<sequence length="185" mass="20114">MRVKAFAAGAMSAALLVLTGCQSATVSAGTQPDTNASCDIISDESLAQITGEEEIFVTGGHFDQEERDYVSCDVLSDGTPDELVRILTYDVDADEARADAEHARRGQQQTDSCAETTSLPDGTGYLCERSDRSQIDASVAMEDRLVRFSFFEGSQLEDVTPEKVEAWADDVDKRAGDLDRQFETP</sequence>
<evidence type="ECO:0000256" key="1">
    <source>
        <dbReference type="SAM" id="SignalP"/>
    </source>
</evidence>
<dbReference type="Proteomes" id="UP000824151">
    <property type="component" value="Unassembled WGS sequence"/>
</dbReference>
<accession>A0A9D2A8W8</accession>
<gene>
    <name evidence="2" type="ORF">H9871_09670</name>
</gene>
<proteinExistence type="predicted"/>
<keyword evidence="1" id="KW-0732">Signal</keyword>
<dbReference type="EMBL" id="DXGD01000355">
    <property type="protein sequence ID" value="HIX00400.1"/>
    <property type="molecule type" value="Genomic_DNA"/>
</dbReference>
<name>A0A9D2A8W8_9MICC</name>